<sequence length="471" mass="51365">MVEKLKSSLISVSKGVITPFIVIFVFSLTIGLFLSLTLLIVSIEEGTGNLSDSAMSMTWAVFMFAQGIGLTFDNCVLTITPLGLTILLIASLSSLIRKVEGGSTAYVTGTVFWVAVNVILSQNTHITLVDSVPVIIFKTALIYLISLFIAVFPRSLVYKTFKKRYKQVCPEFAQKNILIIKRLSVILFAIYSAVALVTVIVWCCTNIGSVNSFFIKLGMQNGSRILTSIACLVWLPNIAIWALSWICGAGFSIGKVAHFTLASSMHKSLPPVPVFGIFPESVSDSLYRNAILSVIPIICFAVILLVILHKRGCGLRLKNIEDKEELKAFAIGLAQAAAVSICIASLITIIFTIVFALANGSLGEYRLSFVGVDIVESTRAVGHLTLYAVCAAWLIAVLGILLSWAIRYLFSMLLNKNSAQNKTFNVEAETTSENLTEDNTNKTDTELIQRKSPLSLKKAAPRTVSSKTKRE</sequence>
<protein>
    <recommendedName>
        <fullName evidence="5">Beta-carotene 15,15'-monooxygenase</fullName>
    </recommendedName>
</protein>
<accession>I4LYZ9</accession>
<keyword evidence="2" id="KW-0812">Transmembrane</keyword>
<feature type="transmembrane region" description="Helical" evidence="2">
    <location>
        <begin position="103"/>
        <end position="120"/>
    </location>
</feature>
<keyword evidence="2" id="KW-1133">Transmembrane helix</keyword>
<dbReference type="PATRIC" id="fig|698957.3.peg.1009"/>
<dbReference type="Pfam" id="PF19877">
    <property type="entry name" value="DUF6350"/>
    <property type="match status" value="1"/>
</dbReference>
<feature type="transmembrane region" description="Helical" evidence="2">
    <location>
        <begin position="386"/>
        <end position="410"/>
    </location>
</feature>
<keyword evidence="2" id="KW-0472">Membrane</keyword>
<dbReference type="RefSeq" id="WP_004129206.1">
    <property type="nucleotide sequence ID" value="NZ_ADES01000019.1"/>
</dbReference>
<feature type="transmembrane region" description="Helical" evidence="2">
    <location>
        <begin position="53"/>
        <end position="72"/>
    </location>
</feature>
<organism evidence="3 4">
    <name type="scientific">Gardnerella vaginalis 1500E</name>
    <dbReference type="NCBI Taxonomy" id="698957"/>
    <lineage>
        <taxon>Bacteria</taxon>
        <taxon>Bacillati</taxon>
        <taxon>Actinomycetota</taxon>
        <taxon>Actinomycetes</taxon>
        <taxon>Bifidobacteriales</taxon>
        <taxon>Bifidobacteriaceae</taxon>
        <taxon>Gardnerella</taxon>
    </lineage>
</organism>
<evidence type="ECO:0000313" key="4">
    <source>
        <dbReference type="Proteomes" id="UP000032875"/>
    </source>
</evidence>
<feature type="transmembrane region" description="Helical" evidence="2">
    <location>
        <begin position="185"/>
        <end position="213"/>
    </location>
</feature>
<feature type="region of interest" description="Disordered" evidence="1">
    <location>
        <begin position="429"/>
        <end position="471"/>
    </location>
</feature>
<evidence type="ECO:0000313" key="3">
    <source>
        <dbReference type="EMBL" id="EIK82189.1"/>
    </source>
</evidence>
<dbReference type="InterPro" id="IPR045931">
    <property type="entry name" value="DUF6350"/>
</dbReference>
<evidence type="ECO:0000256" key="1">
    <source>
        <dbReference type="SAM" id="MobiDB-lite"/>
    </source>
</evidence>
<dbReference type="AlphaFoldDB" id="I4LYZ9"/>
<feature type="transmembrane region" description="Helical" evidence="2">
    <location>
        <begin position="140"/>
        <end position="157"/>
    </location>
</feature>
<comment type="caution">
    <text evidence="3">The sequence shown here is derived from an EMBL/GenBank/DDBJ whole genome shotgun (WGS) entry which is preliminary data.</text>
</comment>
<feature type="compositionally biased region" description="Basic and acidic residues" evidence="1">
    <location>
        <begin position="439"/>
        <end position="449"/>
    </location>
</feature>
<dbReference type="Proteomes" id="UP000032875">
    <property type="component" value="Unassembled WGS sequence"/>
</dbReference>
<feature type="transmembrane region" description="Helical" evidence="2">
    <location>
        <begin position="225"/>
        <end position="247"/>
    </location>
</feature>
<feature type="transmembrane region" description="Helical" evidence="2">
    <location>
        <begin position="329"/>
        <end position="358"/>
    </location>
</feature>
<proteinExistence type="predicted"/>
<gene>
    <name evidence="3" type="ORF">CGSMWGv1500E_05221</name>
</gene>
<feature type="transmembrane region" description="Helical" evidence="2">
    <location>
        <begin position="78"/>
        <end position="96"/>
    </location>
</feature>
<name>I4LYZ9_GARVA</name>
<feature type="transmembrane region" description="Helical" evidence="2">
    <location>
        <begin position="290"/>
        <end position="308"/>
    </location>
</feature>
<feature type="compositionally biased region" description="Polar residues" evidence="1">
    <location>
        <begin position="429"/>
        <end position="438"/>
    </location>
</feature>
<evidence type="ECO:0008006" key="5">
    <source>
        <dbReference type="Google" id="ProtNLM"/>
    </source>
</evidence>
<feature type="transmembrane region" description="Helical" evidence="2">
    <location>
        <begin position="20"/>
        <end position="41"/>
    </location>
</feature>
<evidence type="ECO:0000256" key="2">
    <source>
        <dbReference type="SAM" id="Phobius"/>
    </source>
</evidence>
<dbReference type="EMBL" id="ADES01000019">
    <property type="protein sequence ID" value="EIK82189.1"/>
    <property type="molecule type" value="Genomic_DNA"/>
</dbReference>
<reference evidence="3 4" key="1">
    <citation type="journal article" date="2012" name="J. Bacteriol.">
        <title>Comparative Genomic Analyses of 17 Clinical Isolates of Gardnerella vaginalis Provide Evidence of Multiple Genetically Isolated Clades Consistent with Subspeciation into Genovars.</title>
        <authorList>
            <person name="Ahmed A."/>
            <person name="Earl J."/>
            <person name="Retchless A."/>
            <person name="Hillier S."/>
            <person name="Rabe L."/>
            <person name="Cherpes T."/>
            <person name="Powell E."/>
            <person name="Janto B."/>
            <person name="Eutsey R."/>
            <person name="Hiller N.L."/>
            <person name="Boissy R."/>
            <person name="Dahlgreen M."/>
            <person name="Hall B."/>
            <person name="Costerton J."/>
            <person name="Post J.C."/>
            <person name="Hu F."/>
            <person name="Ehrlich G."/>
        </authorList>
    </citation>
    <scope>NUCLEOTIDE SEQUENCE [LARGE SCALE GENOMIC DNA]</scope>
    <source>
        <strain evidence="3 4">1500E</strain>
    </source>
</reference>